<sequence length="100" mass="10938">MKKILLVTLLTLTLAFANAADTSQRQLRLENNAATSFEAAVGAIKKIDDPRQLRSEGILSNLVELLKNLTPANPSTGTVDSASPEQDPDEVEILRRRRVP</sequence>
<dbReference type="AlphaFoldDB" id="A0A8T1WBZ2"/>
<keyword evidence="4" id="KW-1185">Reference proteome</keyword>
<organism evidence="3 4">
    <name type="scientific">Phytophthora pseudosyringae</name>
    <dbReference type="NCBI Taxonomy" id="221518"/>
    <lineage>
        <taxon>Eukaryota</taxon>
        <taxon>Sar</taxon>
        <taxon>Stramenopiles</taxon>
        <taxon>Oomycota</taxon>
        <taxon>Peronosporomycetes</taxon>
        <taxon>Peronosporales</taxon>
        <taxon>Peronosporaceae</taxon>
        <taxon>Phytophthora</taxon>
    </lineage>
</organism>
<dbReference type="EMBL" id="JAGDFM010000026">
    <property type="protein sequence ID" value="KAG7390876.1"/>
    <property type="molecule type" value="Genomic_DNA"/>
</dbReference>
<comment type="caution">
    <text evidence="3">The sequence shown here is derived from an EMBL/GenBank/DDBJ whole genome shotgun (WGS) entry which is preliminary data.</text>
</comment>
<evidence type="ECO:0000313" key="3">
    <source>
        <dbReference type="EMBL" id="KAG7390876.1"/>
    </source>
</evidence>
<feature type="region of interest" description="Disordered" evidence="1">
    <location>
        <begin position="72"/>
        <end position="100"/>
    </location>
</feature>
<protein>
    <recommendedName>
        <fullName evidence="5">RxLR effector protein</fullName>
    </recommendedName>
</protein>
<evidence type="ECO:0000313" key="4">
    <source>
        <dbReference type="Proteomes" id="UP000694044"/>
    </source>
</evidence>
<feature type="chain" id="PRO_5035808048" description="RxLR effector protein" evidence="2">
    <location>
        <begin position="20"/>
        <end position="100"/>
    </location>
</feature>
<name>A0A8T1WBZ2_9STRA</name>
<evidence type="ECO:0000256" key="1">
    <source>
        <dbReference type="SAM" id="MobiDB-lite"/>
    </source>
</evidence>
<dbReference type="Proteomes" id="UP000694044">
    <property type="component" value="Unassembled WGS sequence"/>
</dbReference>
<feature type="compositionally biased region" description="Polar residues" evidence="1">
    <location>
        <begin position="72"/>
        <end position="84"/>
    </location>
</feature>
<evidence type="ECO:0000256" key="2">
    <source>
        <dbReference type="SAM" id="SignalP"/>
    </source>
</evidence>
<proteinExistence type="predicted"/>
<gene>
    <name evidence="3" type="ORF">PHYPSEUDO_006360</name>
</gene>
<feature type="signal peptide" evidence="2">
    <location>
        <begin position="1"/>
        <end position="19"/>
    </location>
</feature>
<accession>A0A8T1WBZ2</accession>
<keyword evidence="2" id="KW-0732">Signal</keyword>
<evidence type="ECO:0008006" key="5">
    <source>
        <dbReference type="Google" id="ProtNLM"/>
    </source>
</evidence>
<reference evidence="3" key="1">
    <citation type="submission" date="2021-02" db="EMBL/GenBank/DDBJ databases">
        <authorList>
            <person name="Palmer J.M."/>
        </authorList>
    </citation>
    <scope>NUCLEOTIDE SEQUENCE</scope>
    <source>
        <strain evidence="3">SCRP734</strain>
    </source>
</reference>